<evidence type="ECO:0000313" key="4">
    <source>
        <dbReference type="Proteomes" id="UP000059680"/>
    </source>
</evidence>
<feature type="region of interest" description="Disordered" evidence="1">
    <location>
        <begin position="112"/>
        <end position="148"/>
    </location>
</feature>
<reference evidence="2" key="1">
    <citation type="journal article" date="2005" name="BMC Biol.">
        <title>The sequence of rice chromosomes 11 and 12, rich in disease resistance genes and recent gene duplications.</title>
        <authorList>
            <consortium name="The rice chromosomes 11 and 12 sequencing consortia"/>
        </authorList>
    </citation>
    <scope>NUCLEOTIDE SEQUENCE [LARGE SCALE GENOMIC DNA]</scope>
</reference>
<evidence type="ECO:0000313" key="2">
    <source>
        <dbReference type="EMBL" id="ABA95267.1"/>
    </source>
</evidence>
<reference evidence="3" key="5">
    <citation type="journal article" date="2013" name="Plant Cell Physiol.">
        <title>Rice Annotation Project Database (RAP-DB): an integrative and interactive database for rice genomics.</title>
        <authorList>
            <person name="Sakai H."/>
            <person name="Lee S.S."/>
            <person name="Tanaka T."/>
            <person name="Numa H."/>
            <person name="Kim J."/>
            <person name="Kawahara Y."/>
            <person name="Wakimoto H."/>
            <person name="Yang C.C."/>
            <person name="Iwamoto M."/>
            <person name="Abe T."/>
            <person name="Yamada Y."/>
            <person name="Muto A."/>
            <person name="Inokuchi H."/>
            <person name="Ikemura T."/>
            <person name="Matsumoto T."/>
            <person name="Sasaki T."/>
            <person name="Itoh T."/>
        </authorList>
    </citation>
    <scope>NUCLEOTIDE SEQUENCE</scope>
</reference>
<dbReference type="Proteomes" id="UP000059680">
    <property type="component" value="Chromosome 11"/>
</dbReference>
<gene>
    <name evidence="2" type="ordered locus">LOC_Os11g44200</name>
    <name evidence="3" type="ordered locus">Os11g0663500</name>
    <name evidence="3" type="ORF">OSNPB_110663500</name>
</gene>
<feature type="compositionally biased region" description="Basic and acidic residues" evidence="1">
    <location>
        <begin position="46"/>
        <end position="62"/>
    </location>
</feature>
<keyword evidence="4" id="KW-1185">Reference proteome</keyword>
<evidence type="ECO:0000313" key="3">
    <source>
        <dbReference type="EMBL" id="BAT15153.1"/>
    </source>
</evidence>
<reference evidence="3 4" key="6">
    <citation type="journal article" date="2013" name="Rice">
        <title>Improvement of the Oryza sativa Nipponbare reference genome using next generation sequence and optical map data.</title>
        <authorList>
            <person name="Kawahara Y."/>
            <person name="de la Bastide M."/>
            <person name="Hamilton J.P."/>
            <person name="Kanamori H."/>
            <person name="McCombie W.R."/>
            <person name="Ouyang S."/>
            <person name="Schwartz D.C."/>
            <person name="Tanaka T."/>
            <person name="Wu J."/>
            <person name="Zhou S."/>
            <person name="Childs K.L."/>
            <person name="Davidson R.M."/>
            <person name="Lin H."/>
            <person name="Quesada-Ocampo L."/>
            <person name="Vaillancourt B."/>
            <person name="Sakai H."/>
            <person name="Lee S.S."/>
            <person name="Kim J."/>
            <person name="Numa H."/>
            <person name="Itoh T."/>
            <person name="Buell C.R."/>
            <person name="Matsumoto T."/>
        </authorList>
    </citation>
    <scope>NUCLEOTIDE SEQUENCE [LARGE SCALE GENOMIC DNA]</scope>
    <source>
        <strain evidence="4">cv. Nipponbare</strain>
    </source>
</reference>
<reference evidence="2" key="4">
    <citation type="submission" date="2006-01" db="EMBL/GenBank/DDBJ databases">
        <authorList>
            <person name="Buell R."/>
        </authorList>
    </citation>
    <scope>NUCLEOTIDE SEQUENCE</scope>
</reference>
<organism evidence="2">
    <name type="scientific">Oryza sativa subsp. japonica</name>
    <name type="common">Rice</name>
    <dbReference type="NCBI Taxonomy" id="39947"/>
    <lineage>
        <taxon>Eukaryota</taxon>
        <taxon>Viridiplantae</taxon>
        <taxon>Streptophyta</taxon>
        <taxon>Embryophyta</taxon>
        <taxon>Tracheophyta</taxon>
        <taxon>Spermatophyta</taxon>
        <taxon>Magnoliopsida</taxon>
        <taxon>Liliopsida</taxon>
        <taxon>Poales</taxon>
        <taxon>Poaceae</taxon>
        <taxon>BOP clade</taxon>
        <taxon>Oryzoideae</taxon>
        <taxon>Oryzeae</taxon>
        <taxon>Oryzinae</taxon>
        <taxon>Oryza</taxon>
        <taxon>Oryza sativa</taxon>
    </lineage>
</organism>
<evidence type="ECO:0000256" key="1">
    <source>
        <dbReference type="SAM" id="MobiDB-lite"/>
    </source>
</evidence>
<feature type="compositionally biased region" description="Gly residues" evidence="1">
    <location>
        <begin position="1"/>
        <end position="12"/>
    </location>
</feature>
<reference evidence="2" key="3">
    <citation type="submission" date="2005-04" db="EMBL/GenBank/DDBJ databases">
        <authorList>
            <person name="Buell C.R."/>
            <person name="Wing R.A."/>
            <person name="McCombie W.A."/>
            <person name="Ouyang S."/>
        </authorList>
    </citation>
    <scope>NUCLEOTIDE SEQUENCE</scope>
</reference>
<feature type="compositionally biased region" description="Basic and acidic residues" evidence="1">
    <location>
        <begin position="119"/>
        <end position="132"/>
    </location>
</feature>
<reference evidence="4" key="2">
    <citation type="journal article" date="2005" name="Nature">
        <title>The map-based sequence of the rice genome.</title>
        <authorList>
            <consortium name="International rice genome sequencing project (IRGSP)"/>
            <person name="Matsumoto T."/>
            <person name="Wu J."/>
            <person name="Kanamori H."/>
            <person name="Katayose Y."/>
            <person name="Fujisawa M."/>
            <person name="Namiki N."/>
            <person name="Mizuno H."/>
            <person name="Yamamoto K."/>
            <person name="Antonio B.A."/>
            <person name="Baba T."/>
            <person name="Sakata K."/>
            <person name="Nagamura Y."/>
            <person name="Aoki H."/>
            <person name="Arikawa K."/>
            <person name="Arita K."/>
            <person name="Bito T."/>
            <person name="Chiden Y."/>
            <person name="Fujitsuka N."/>
            <person name="Fukunaka R."/>
            <person name="Hamada M."/>
            <person name="Harada C."/>
            <person name="Hayashi A."/>
            <person name="Hijishita S."/>
            <person name="Honda M."/>
            <person name="Hosokawa S."/>
            <person name="Ichikawa Y."/>
            <person name="Idonuma A."/>
            <person name="Iijima M."/>
            <person name="Ikeda M."/>
            <person name="Ikeno M."/>
            <person name="Ito K."/>
            <person name="Ito S."/>
            <person name="Ito T."/>
            <person name="Ito Y."/>
            <person name="Ito Y."/>
            <person name="Iwabuchi A."/>
            <person name="Kamiya K."/>
            <person name="Karasawa W."/>
            <person name="Kurita K."/>
            <person name="Katagiri S."/>
            <person name="Kikuta A."/>
            <person name="Kobayashi H."/>
            <person name="Kobayashi N."/>
            <person name="Machita K."/>
            <person name="Maehara T."/>
            <person name="Masukawa M."/>
            <person name="Mizubayashi T."/>
            <person name="Mukai Y."/>
            <person name="Nagasaki H."/>
            <person name="Nagata Y."/>
            <person name="Naito S."/>
            <person name="Nakashima M."/>
            <person name="Nakama Y."/>
            <person name="Nakamichi Y."/>
            <person name="Nakamura M."/>
            <person name="Meguro A."/>
            <person name="Negishi M."/>
            <person name="Ohta I."/>
            <person name="Ohta T."/>
            <person name="Okamoto M."/>
            <person name="Ono N."/>
            <person name="Saji S."/>
            <person name="Sakaguchi M."/>
            <person name="Sakai K."/>
            <person name="Shibata M."/>
            <person name="Shimokawa T."/>
            <person name="Song J."/>
            <person name="Takazaki Y."/>
            <person name="Terasawa K."/>
            <person name="Tsugane M."/>
            <person name="Tsuji K."/>
            <person name="Ueda S."/>
            <person name="Waki K."/>
            <person name="Yamagata H."/>
            <person name="Yamamoto M."/>
            <person name="Yamamoto S."/>
            <person name="Yamane H."/>
            <person name="Yoshiki S."/>
            <person name="Yoshihara R."/>
            <person name="Yukawa K."/>
            <person name="Zhong H."/>
            <person name="Yano M."/>
            <person name="Yuan Q."/>
            <person name="Ouyang S."/>
            <person name="Liu J."/>
            <person name="Jones K.M."/>
            <person name="Gansberger K."/>
            <person name="Moffat K."/>
            <person name="Hill J."/>
            <person name="Bera J."/>
            <person name="Fadrosh D."/>
            <person name="Jin S."/>
            <person name="Johri S."/>
            <person name="Kim M."/>
            <person name="Overton L."/>
            <person name="Reardon M."/>
            <person name="Tsitrin T."/>
            <person name="Vuong H."/>
            <person name="Weaver B."/>
            <person name="Ciecko A."/>
            <person name="Tallon L."/>
            <person name="Jackson J."/>
            <person name="Pai G."/>
            <person name="Aken S.V."/>
            <person name="Utterback T."/>
            <person name="Reidmuller S."/>
            <person name="Feldblyum T."/>
            <person name="Hsiao J."/>
            <person name="Zismann V."/>
            <person name="Iobst S."/>
            <person name="de Vazeille A.R."/>
            <person name="Buell C.R."/>
            <person name="Ying K."/>
            <person name="Li Y."/>
            <person name="Lu T."/>
            <person name="Huang Y."/>
            <person name="Zhao Q."/>
            <person name="Feng Q."/>
            <person name="Zhang L."/>
            <person name="Zhu J."/>
            <person name="Weng Q."/>
            <person name="Mu J."/>
            <person name="Lu Y."/>
            <person name="Fan D."/>
            <person name="Liu Y."/>
            <person name="Guan J."/>
            <person name="Zhang Y."/>
            <person name="Yu S."/>
            <person name="Liu X."/>
            <person name="Zhang Y."/>
            <person name="Hong G."/>
            <person name="Han B."/>
            <person name="Choisne N."/>
            <person name="Demange N."/>
            <person name="Orjeda G."/>
            <person name="Samain S."/>
            <person name="Cattolico L."/>
            <person name="Pelletier E."/>
            <person name="Couloux A."/>
            <person name="Segurens B."/>
            <person name="Wincker P."/>
            <person name="D'Hont A."/>
            <person name="Scarpelli C."/>
            <person name="Weissenbach J."/>
            <person name="Salanoubat M."/>
            <person name="Quetier F."/>
            <person name="Yu Y."/>
            <person name="Kim H.R."/>
            <person name="Rambo T."/>
            <person name="Currie J."/>
            <person name="Collura K."/>
            <person name="Luo M."/>
            <person name="Yang T."/>
            <person name="Ammiraju J.S.S."/>
            <person name="Engler F."/>
            <person name="Soderlund C."/>
            <person name="Wing R.A."/>
            <person name="Palmer L.E."/>
            <person name="de la Bastide M."/>
            <person name="Spiegel L."/>
            <person name="Nascimento L."/>
            <person name="Zutavern T."/>
            <person name="O'Shaughnessy A."/>
            <person name="Dike S."/>
            <person name="Dedhia N."/>
            <person name="Preston R."/>
            <person name="Balija V."/>
            <person name="McCombie W.R."/>
            <person name="Chow T."/>
            <person name="Chen H."/>
            <person name="Chung M."/>
            <person name="Chen C."/>
            <person name="Shaw J."/>
            <person name="Wu H."/>
            <person name="Hsiao K."/>
            <person name="Chao Y."/>
            <person name="Chu M."/>
            <person name="Cheng C."/>
            <person name="Hour A."/>
            <person name="Lee P."/>
            <person name="Lin S."/>
            <person name="Lin Y."/>
            <person name="Liou J."/>
            <person name="Liu S."/>
            <person name="Hsing Y."/>
            <person name="Raghuvanshi S."/>
            <person name="Mohanty A."/>
            <person name="Bharti A.K."/>
            <person name="Gaur A."/>
            <person name="Gupta V."/>
            <person name="Kumar D."/>
            <person name="Ravi V."/>
            <person name="Vij S."/>
            <person name="Kapur A."/>
            <person name="Khurana P."/>
            <person name="Khurana P."/>
            <person name="Khurana J.P."/>
            <person name="Tyagi A.K."/>
            <person name="Gaikwad K."/>
            <person name="Singh A."/>
            <person name="Dalal V."/>
            <person name="Srivastava S."/>
            <person name="Dixit A."/>
            <person name="Pal A.K."/>
            <person name="Ghazi I.A."/>
            <person name="Yadav M."/>
            <person name="Pandit A."/>
            <person name="Bhargava A."/>
            <person name="Sureshbabu K."/>
            <person name="Batra K."/>
            <person name="Sharma T.R."/>
            <person name="Mohapatra T."/>
            <person name="Singh N.K."/>
            <person name="Messing J."/>
            <person name="Nelson A.B."/>
            <person name="Fuks G."/>
            <person name="Kavchok S."/>
            <person name="Keizer G."/>
            <person name="Linton E."/>
            <person name="Llaca V."/>
            <person name="Song R."/>
            <person name="Tanyolac B."/>
            <person name="Young S."/>
            <person name="Ho-Il K."/>
            <person name="Hahn J.H."/>
            <person name="Sangsakoo G."/>
            <person name="Vanavichit A."/>
            <person name="de Mattos Luiz.A.T."/>
            <person name="Zimmer P.D."/>
            <person name="Malone G."/>
            <person name="Dellagostin O."/>
            <person name="de Oliveira A.C."/>
            <person name="Bevan M."/>
            <person name="Bancroft I."/>
            <person name="Minx P."/>
            <person name="Cordum H."/>
            <person name="Wilson R."/>
            <person name="Cheng Z."/>
            <person name="Jin W."/>
            <person name="Jiang J."/>
            <person name="Leong S.A."/>
            <person name="Iwama H."/>
            <person name="Gojobori T."/>
            <person name="Itoh T."/>
            <person name="Niimura Y."/>
            <person name="Fujii Y."/>
            <person name="Habara T."/>
            <person name="Sakai H."/>
            <person name="Sato Y."/>
            <person name="Wilson G."/>
            <person name="Kumar K."/>
            <person name="McCouch S."/>
            <person name="Juretic N."/>
            <person name="Hoen D."/>
            <person name="Wright S."/>
            <person name="Bruskiewich R."/>
            <person name="Bureau T."/>
            <person name="Miyao A."/>
            <person name="Hirochika H."/>
            <person name="Nishikawa T."/>
            <person name="Kadowaki K."/>
            <person name="Sugiura M."/>
            <person name="Burr B."/>
            <person name="Sasaki T."/>
        </authorList>
    </citation>
    <scope>NUCLEOTIDE SEQUENCE [LARGE SCALE GENOMIC DNA]</scope>
    <source>
        <strain evidence="4">cv. Nipponbare</strain>
    </source>
</reference>
<feature type="region of interest" description="Disordered" evidence="1">
    <location>
        <begin position="1"/>
        <end position="67"/>
    </location>
</feature>
<proteinExistence type="predicted"/>
<name>Q2R006_ORYSJ</name>
<dbReference type="EMBL" id="AP014967">
    <property type="protein sequence ID" value="BAT15153.1"/>
    <property type="molecule type" value="Genomic_DNA"/>
</dbReference>
<dbReference type="InParanoid" id="Q2R006"/>
<accession>Q2R006</accession>
<dbReference type="EMBL" id="DP000010">
    <property type="protein sequence ID" value="ABA95267.1"/>
    <property type="molecule type" value="Genomic_DNA"/>
</dbReference>
<dbReference type="PaxDb" id="39947-Q2R006"/>
<sequence>MADGNRGGGLDAGGARSMKRSTSAVEDLPEALPPHHLPQPLAQQWRFEDAPDMRDEESKDETSAAEVFGEMPQRQRCGCLVSIRKSRTTQTQSRLLFAHMLDLHQQNLSPWAMPVAWPQDREEKDGKGDEGSRGSPPAKRPRSSCGFE</sequence>
<reference evidence="3" key="7">
    <citation type="submission" date="2015-10" db="EMBL/GenBank/DDBJ databases">
        <authorList>
            <person name="Sakai H."/>
            <person name="Kawahara Y."/>
            <person name="Matsumoto T."/>
            <person name="Buell C.R."/>
            <person name="Itoh T."/>
        </authorList>
    </citation>
    <scope>NUCLEOTIDE SEQUENCE</scope>
</reference>
<protein>
    <submittedName>
        <fullName evidence="3">Os11g0663500 protein</fullName>
    </submittedName>
</protein>
<dbReference type="AlphaFoldDB" id="Q2R006"/>